<protein>
    <recommendedName>
        <fullName evidence="4">Nucleoside triphosphate pyrophosphatase</fullName>
        <ecNumber evidence="4">3.6.1.9</ecNumber>
    </recommendedName>
    <alternativeName>
        <fullName evidence="4">Nucleotide pyrophosphatase</fullName>
        <shortName evidence="4">Nucleotide PPase</shortName>
    </alternativeName>
</protein>
<gene>
    <name evidence="5" type="ORF">COO92_08755</name>
</gene>
<comment type="function">
    <text evidence="4">Nucleoside triphosphate pyrophosphatase. May have a dual role in cell division arrest and in preventing the incorporation of modified nucleotides into cellular nucleic acids.</text>
</comment>
<keyword evidence="6" id="KW-1185">Reference proteome</keyword>
<evidence type="ECO:0000313" key="6">
    <source>
        <dbReference type="Proteomes" id="UP000233332"/>
    </source>
</evidence>
<dbReference type="Proteomes" id="UP000233332">
    <property type="component" value="Unassembled WGS sequence"/>
</dbReference>
<sequence length="199" mass="22108">MNHRLILASSSKTRHAMLKNAGVDCDAIASMIDEEGYKQSMKAEGANAAQAAETLAEMKALRMYRQQPDGIVIAADQMLECNGIWFDKPKDRDNTRAQLLALRGKTHQLVSAAVIYKEGSRIWGTIDTAHLTMRNFTEEWLDWYLDAAGEDIFDCVGGYQLEGIGAQLFTEVRGDYFTVLGLPLLPLIGFLRDHGVLKA</sequence>
<evidence type="ECO:0000256" key="1">
    <source>
        <dbReference type="ARBA" id="ARBA00001968"/>
    </source>
</evidence>
<dbReference type="GO" id="GO:0009117">
    <property type="term" value="P:nucleotide metabolic process"/>
    <property type="evidence" value="ECO:0007669"/>
    <property type="project" value="UniProtKB-KW"/>
</dbReference>
<dbReference type="AlphaFoldDB" id="A0A2N3L7Z4"/>
<evidence type="ECO:0000256" key="2">
    <source>
        <dbReference type="ARBA" id="ARBA00022801"/>
    </source>
</evidence>
<dbReference type="RefSeq" id="WP_101301428.1">
    <property type="nucleotide sequence ID" value="NZ_NXGX01000003.1"/>
</dbReference>
<comment type="cofactor">
    <cofactor evidence="1 4">
        <name>a divalent metal cation</name>
        <dbReference type="ChEBI" id="CHEBI:60240"/>
    </cofactor>
</comment>
<dbReference type="PANTHER" id="PTHR43213">
    <property type="entry name" value="BIFUNCTIONAL DTTP/UTP PYROPHOSPHATASE/METHYLTRANSFERASE PROTEIN-RELATED"/>
    <property type="match status" value="1"/>
</dbReference>
<dbReference type="EC" id="3.6.1.9" evidence="4"/>
<comment type="subcellular location">
    <subcellularLocation>
        <location evidence="4">Cytoplasm</location>
    </subcellularLocation>
</comment>
<organism evidence="5 6">
    <name type="scientific">Thalassospira lohafexi</name>
    <dbReference type="NCBI Taxonomy" id="744227"/>
    <lineage>
        <taxon>Bacteria</taxon>
        <taxon>Pseudomonadati</taxon>
        <taxon>Pseudomonadota</taxon>
        <taxon>Alphaproteobacteria</taxon>
        <taxon>Rhodospirillales</taxon>
        <taxon>Thalassospiraceae</taxon>
        <taxon>Thalassospira</taxon>
    </lineage>
</organism>
<comment type="similarity">
    <text evidence="4">Belongs to the Maf family.</text>
</comment>
<dbReference type="PIRSF" id="PIRSF006305">
    <property type="entry name" value="Maf"/>
    <property type="match status" value="1"/>
</dbReference>
<reference evidence="5 6" key="1">
    <citation type="submission" date="2017-09" db="EMBL/GenBank/DDBJ databases">
        <title>Biodiversity and function of Thalassospira species in the particle-attached aromatic-hydrocarbon-degrading consortia from the surface seawater of the China South Sea.</title>
        <authorList>
            <person name="Dong C."/>
            <person name="Lai Q."/>
            <person name="Shao Z."/>
        </authorList>
    </citation>
    <scope>NUCLEOTIDE SEQUENCE [LARGE SCALE GENOMIC DNA]</scope>
    <source>
        <strain evidence="5 6">139Z-12</strain>
    </source>
</reference>
<comment type="caution">
    <text evidence="4">Lacks conserved residue(s) required for the propagation of feature annotation.</text>
</comment>
<feature type="active site" description="Proton acceptor" evidence="4">
    <location>
        <position position="76"/>
    </location>
</feature>
<accession>A0A2N3L7Z4</accession>
<dbReference type="GO" id="GO:0047429">
    <property type="term" value="F:nucleoside triphosphate diphosphatase activity"/>
    <property type="evidence" value="ECO:0007669"/>
    <property type="project" value="UniProtKB-EC"/>
</dbReference>
<dbReference type="HAMAP" id="MF_00528">
    <property type="entry name" value="Maf"/>
    <property type="match status" value="1"/>
</dbReference>
<dbReference type="GO" id="GO:0005737">
    <property type="term" value="C:cytoplasm"/>
    <property type="evidence" value="ECO:0007669"/>
    <property type="project" value="UniProtKB-SubCell"/>
</dbReference>
<dbReference type="PANTHER" id="PTHR43213:SF5">
    <property type="entry name" value="BIFUNCTIONAL DTTP_UTP PYROPHOSPHATASE_METHYLTRANSFERASE PROTEIN-RELATED"/>
    <property type="match status" value="1"/>
</dbReference>
<keyword evidence="4" id="KW-0963">Cytoplasm</keyword>
<dbReference type="InterPro" id="IPR003697">
    <property type="entry name" value="Maf-like"/>
</dbReference>
<evidence type="ECO:0000256" key="4">
    <source>
        <dbReference type="HAMAP-Rule" id="MF_00528"/>
    </source>
</evidence>
<comment type="caution">
    <text evidence="5">The sequence shown here is derived from an EMBL/GenBank/DDBJ whole genome shotgun (WGS) entry which is preliminary data.</text>
</comment>
<proteinExistence type="inferred from homology"/>
<dbReference type="CDD" id="cd00555">
    <property type="entry name" value="Maf"/>
    <property type="match status" value="1"/>
</dbReference>
<dbReference type="InterPro" id="IPR029001">
    <property type="entry name" value="ITPase-like_fam"/>
</dbReference>
<comment type="catalytic activity">
    <reaction evidence="4">
        <text>a ribonucleoside 5'-triphosphate + H2O = a ribonucleoside 5'-phosphate + diphosphate + H(+)</text>
        <dbReference type="Rhea" id="RHEA:23996"/>
        <dbReference type="ChEBI" id="CHEBI:15377"/>
        <dbReference type="ChEBI" id="CHEBI:15378"/>
        <dbReference type="ChEBI" id="CHEBI:33019"/>
        <dbReference type="ChEBI" id="CHEBI:58043"/>
        <dbReference type="ChEBI" id="CHEBI:61557"/>
        <dbReference type="EC" id="3.6.1.9"/>
    </reaction>
</comment>
<dbReference type="Gene3D" id="3.90.950.10">
    <property type="match status" value="1"/>
</dbReference>
<dbReference type="Pfam" id="PF02545">
    <property type="entry name" value="Maf"/>
    <property type="match status" value="1"/>
</dbReference>
<keyword evidence="3 4" id="KW-0546">Nucleotide metabolism</keyword>
<comment type="catalytic activity">
    <reaction evidence="4">
        <text>a 2'-deoxyribonucleoside 5'-triphosphate + H2O = a 2'-deoxyribonucleoside 5'-phosphate + diphosphate + H(+)</text>
        <dbReference type="Rhea" id="RHEA:44644"/>
        <dbReference type="ChEBI" id="CHEBI:15377"/>
        <dbReference type="ChEBI" id="CHEBI:15378"/>
        <dbReference type="ChEBI" id="CHEBI:33019"/>
        <dbReference type="ChEBI" id="CHEBI:61560"/>
        <dbReference type="ChEBI" id="CHEBI:65317"/>
        <dbReference type="EC" id="3.6.1.9"/>
    </reaction>
</comment>
<evidence type="ECO:0000313" key="5">
    <source>
        <dbReference type="EMBL" id="PKR58924.1"/>
    </source>
</evidence>
<evidence type="ECO:0000256" key="3">
    <source>
        <dbReference type="ARBA" id="ARBA00023080"/>
    </source>
</evidence>
<dbReference type="SUPFAM" id="SSF52972">
    <property type="entry name" value="ITPase-like"/>
    <property type="match status" value="1"/>
</dbReference>
<keyword evidence="2 4" id="KW-0378">Hydrolase</keyword>
<name>A0A2N3L7Z4_9PROT</name>
<dbReference type="EMBL" id="NXGX01000003">
    <property type="protein sequence ID" value="PKR58924.1"/>
    <property type="molecule type" value="Genomic_DNA"/>
</dbReference>